<dbReference type="Gene3D" id="2.170.15.10">
    <property type="entry name" value="Proaerolysin, chain A, domain 3"/>
    <property type="match status" value="1"/>
</dbReference>
<comment type="caution">
    <text evidence="1">The sequence shown here is derived from an EMBL/GenBank/DDBJ whole genome shotgun (WGS) entry which is preliminary data.</text>
</comment>
<dbReference type="SUPFAM" id="SSF56973">
    <property type="entry name" value="Aerolisin/ETX pore-forming domain"/>
    <property type="match status" value="1"/>
</dbReference>
<dbReference type="EMBL" id="QWIU01000002">
    <property type="protein sequence ID" value="RNA62042.1"/>
    <property type="molecule type" value="Genomic_DNA"/>
</dbReference>
<evidence type="ECO:0000313" key="2">
    <source>
        <dbReference type="Proteomes" id="UP000278775"/>
    </source>
</evidence>
<evidence type="ECO:0008006" key="3">
    <source>
        <dbReference type="Google" id="ProtNLM"/>
    </source>
</evidence>
<dbReference type="AlphaFoldDB" id="A0A3M7TEM3"/>
<dbReference type="PROSITE" id="PS51257">
    <property type="entry name" value="PROKAR_LIPOPROTEIN"/>
    <property type="match status" value="1"/>
</dbReference>
<gene>
    <name evidence="1" type="ORF">D1631_08890</name>
</gene>
<name>A0A3M7TEM3_9FLAO</name>
<dbReference type="RefSeq" id="WP_122636136.1">
    <property type="nucleotide sequence ID" value="NZ_QWIU01000002.1"/>
</dbReference>
<protein>
    <recommendedName>
        <fullName evidence="3">Aerolysin family beta-barrel pore-forming toxin</fullName>
    </recommendedName>
</protein>
<dbReference type="Proteomes" id="UP000278775">
    <property type="component" value="Unassembled WGS sequence"/>
</dbReference>
<proteinExistence type="predicted"/>
<accession>A0A3M7TEM3</accession>
<sequence length="330" mass="35231">MKKQTIFTLAIFVLASCSHDLKHEADDSINSAVKGKQQLSESEMLKNGWEVVKEINLLEGSRQLNNTNPNVLRMNSDQQIPLTAQHLKDLGYDISSSHGRNRLKSVFSLQGKVPDGIKFNSSLSVDGHPGSTASAPNVSVVVGAPLVTVNTLGFDLPDQSFTTEAVNYDPTLTKEITVSYSYKTGYKTTWKVVASGSLKLGAKASVGVPGVGNAEYNTEVTVGGQVEQATETANEQTITSSVKVVVPPRSKKTVAILSKTQESTANYFIPISVSGGVQSNFSSPVNGYYFWGSSITSYPNFISNINGESGVAKVVSNVSVKVITSLAQSL</sequence>
<evidence type="ECO:0000313" key="1">
    <source>
        <dbReference type="EMBL" id="RNA62042.1"/>
    </source>
</evidence>
<organism evidence="1 2">
    <name type="scientific">Chryseobacterium nematophagum</name>
    <dbReference type="NCBI Taxonomy" id="2305228"/>
    <lineage>
        <taxon>Bacteria</taxon>
        <taxon>Pseudomonadati</taxon>
        <taxon>Bacteroidota</taxon>
        <taxon>Flavobacteriia</taxon>
        <taxon>Flavobacteriales</taxon>
        <taxon>Weeksellaceae</taxon>
        <taxon>Chryseobacterium group</taxon>
        <taxon>Chryseobacterium</taxon>
    </lineage>
</organism>
<dbReference type="OrthoDB" id="1232588at2"/>
<reference evidence="1 2" key="1">
    <citation type="submission" date="2018-08" db="EMBL/GenBank/DDBJ databases">
        <title>Chryseobacterium nematophagum: a novel matrix digesting pathogen of nematodes.</title>
        <authorList>
            <person name="Page A."/>
            <person name="Roberts M."/>
            <person name="Felix M.-A."/>
            <person name="Weir W."/>
        </authorList>
    </citation>
    <scope>NUCLEOTIDE SEQUENCE [LARGE SCALE GENOMIC DNA]</scope>
    <source>
        <strain evidence="1 2">JUb129</strain>
    </source>
</reference>
<dbReference type="CDD" id="cd20222">
    <property type="entry name" value="PFM_parasporin-2-like"/>
    <property type="match status" value="1"/>
</dbReference>